<dbReference type="InterPro" id="IPR020633">
    <property type="entry name" value="Thymidine_kinase_CS"/>
</dbReference>
<keyword evidence="7 8" id="KW-0067">ATP-binding</keyword>
<comment type="catalytic activity">
    <reaction evidence="8 9">
        <text>thymidine + ATP = dTMP + ADP + H(+)</text>
        <dbReference type="Rhea" id="RHEA:19129"/>
        <dbReference type="ChEBI" id="CHEBI:15378"/>
        <dbReference type="ChEBI" id="CHEBI:17748"/>
        <dbReference type="ChEBI" id="CHEBI:30616"/>
        <dbReference type="ChEBI" id="CHEBI:63528"/>
        <dbReference type="ChEBI" id="CHEBI:456216"/>
        <dbReference type="EC" id="2.7.1.21"/>
    </reaction>
</comment>
<feature type="binding site" evidence="8">
    <location>
        <position position="148"/>
    </location>
    <ligand>
        <name>Zn(2+)</name>
        <dbReference type="ChEBI" id="CHEBI:29105"/>
    </ligand>
</feature>
<dbReference type="PANTHER" id="PTHR11441:SF0">
    <property type="entry name" value="THYMIDINE KINASE, CYTOSOLIC"/>
    <property type="match status" value="1"/>
</dbReference>
<evidence type="ECO:0000256" key="5">
    <source>
        <dbReference type="ARBA" id="ARBA00022741"/>
    </source>
</evidence>
<reference evidence="11 12" key="1">
    <citation type="submission" date="2020-06" db="EMBL/GenBank/DDBJ databases">
        <title>Global-level population genomics: horizontal gene transfer, symbiosis and evolution in Rhizobia.</title>
        <authorList>
            <person name="Gai Y."/>
        </authorList>
    </citation>
    <scope>NUCLEOTIDE SEQUENCE [LARGE SCALE GENOMIC DNA]</scope>
    <source>
        <strain evidence="11 12">PLR6_1b</strain>
    </source>
</reference>
<evidence type="ECO:0000256" key="2">
    <source>
        <dbReference type="ARBA" id="ARBA00012118"/>
    </source>
</evidence>
<dbReference type="NCBIfam" id="NF003300">
    <property type="entry name" value="PRK04296.1-5"/>
    <property type="match status" value="1"/>
</dbReference>
<dbReference type="GO" id="GO:0004797">
    <property type="term" value="F:thymidine kinase activity"/>
    <property type="evidence" value="ECO:0007669"/>
    <property type="project" value="UniProtKB-EC"/>
</dbReference>
<evidence type="ECO:0000256" key="3">
    <source>
        <dbReference type="ARBA" id="ARBA00022634"/>
    </source>
</evidence>
<evidence type="ECO:0000256" key="10">
    <source>
        <dbReference type="RuleBase" id="RU004165"/>
    </source>
</evidence>
<evidence type="ECO:0000256" key="8">
    <source>
        <dbReference type="HAMAP-Rule" id="MF_00124"/>
    </source>
</evidence>
<dbReference type="InterPro" id="IPR001267">
    <property type="entry name" value="Thymidine_kinase"/>
</dbReference>
<keyword evidence="8" id="KW-0862">Zinc</keyword>
<protein>
    <recommendedName>
        <fullName evidence="2 8">Thymidine kinase</fullName>
        <ecNumber evidence="2 8">2.7.1.21</ecNumber>
    </recommendedName>
</protein>
<dbReference type="PANTHER" id="PTHR11441">
    <property type="entry name" value="THYMIDINE KINASE"/>
    <property type="match status" value="1"/>
</dbReference>
<name>A0ABS7LAW5_9HYPH</name>
<dbReference type="EC" id="2.7.1.21" evidence="2 8"/>
<sequence>MAKLYFNYSTMNAGKSTMLLQASYNYQERGMRTVQLIAAFDERAGRGVIGSRIGLEASAIPFEPDEDLFRLIMTLGSEGAPISCVFVDEAHFMTPLHVWQLARVVDRLGVPVMVYGLRTDFQGKLFPASQELLAIADEMREVRTICHCGRKATMVVRLDAQGKVLHEGAQIDVGGNEKYVSLCRRHWDDEMNGPRIAEPGGR</sequence>
<keyword evidence="8" id="KW-0963">Cytoplasm</keyword>
<feature type="binding site" evidence="8">
    <location>
        <position position="183"/>
    </location>
    <ligand>
        <name>Zn(2+)</name>
        <dbReference type="ChEBI" id="CHEBI:29105"/>
    </ligand>
</feature>
<evidence type="ECO:0000256" key="6">
    <source>
        <dbReference type="ARBA" id="ARBA00022777"/>
    </source>
</evidence>
<keyword evidence="8" id="KW-0479">Metal-binding</keyword>
<keyword evidence="12" id="KW-1185">Reference proteome</keyword>
<keyword evidence="6 8" id="KW-0418">Kinase</keyword>
<feature type="binding site" evidence="8">
    <location>
        <begin position="88"/>
        <end position="91"/>
    </location>
    <ligand>
        <name>ATP</name>
        <dbReference type="ChEBI" id="CHEBI:30616"/>
    </ligand>
</feature>
<dbReference type="InterPro" id="IPR027417">
    <property type="entry name" value="P-loop_NTPase"/>
</dbReference>
<proteinExistence type="inferred from homology"/>
<evidence type="ECO:0000256" key="7">
    <source>
        <dbReference type="ARBA" id="ARBA00022840"/>
    </source>
</evidence>
<feature type="binding site" evidence="8">
    <location>
        <position position="146"/>
    </location>
    <ligand>
        <name>Zn(2+)</name>
        <dbReference type="ChEBI" id="CHEBI:29105"/>
    </ligand>
</feature>
<dbReference type="EMBL" id="JABTXI010000001">
    <property type="protein sequence ID" value="MBY3588606.1"/>
    <property type="molecule type" value="Genomic_DNA"/>
</dbReference>
<evidence type="ECO:0000256" key="9">
    <source>
        <dbReference type="RuleBase" id="RU000544"/>
    </source>
</evidence>
<dbReference type="Proteomes" id="UP000720124">
    <property type="component" value="Unassembled WGS sequence"/>
</dbReference>
<gene>
    <name evidence="8" type="primary">tdk</name>
    <name evidence="11" type="ORF">HJA87_01680</name>
</gene>
<keyword evidence="3 8" id="KW-0237">DNA synthesis</keyword>
<dbReference type="PROSITE" id="PS00603">
    <property type="entry name" value="TK_CELLULAR_TYPE"/>
    <property type="match status" value="1"/>
</dbReference>
<keyword evidence="5 8" id="KW-0547">Nucleotide-binding</keyword>
<dbReference type="Gene3D" id="3.40.50.300">
    <property type="entry name" value="P-loop containing nucleotide triphosphate hydrolases"/>
    <property type="match status" value="1"/>
</dbReference>
<keyword evidence="4 8" id="KW-0808">Transferase</keyword>
<organism evidence="11 12">
    <name type="scientific">Rhizobium bangladeshense</name>
    <dbReference type="NCBI Taxonomy" id="1138189"/>
    <lineage>
        <taxon>Bacteria</taxon>
        <taxon>Pseudomonadati</taxon>
        <taxon>Pseudomonadota</taxon>
        <taxon>Alphaproteobacteria</taxon>
        <taxon>Hyphomicrobiales</taxon>
        <taxon>Rhizobiaceae</taxon>
        <taxon>Rhizobium/Agrobacterium group</taxon>
        <taxon>Rhizobium</taxon>
    </lineage>
</organism>
<feature type="binding site" evidence="8">
    <location>
        <position position="186"/>
    </location>
    <ligand>
        <name>Zn(2+)</name>
        <dbReference type="ChEBI" id="CHEBI:29105"/>
    </ligand>
</feature>
<dbReference type="Gene3D" id="3.30.60.20">
    <property type="match status" value="1"/>
</dbReference>
<comment type="subcellular location">
    <subcellularLocation>
        <location evidence="8">Cytoplasm</location>
    </subcellularLocation>
</comment>
<comment type="caution">
    <text evidence="11">The sequence shown here is derived from an EMBL/GenBank/DDBJ whole genome shotgun (WGS) entry which is preliminary data.</text>
</comment>
<comment type="similarity">
    <text evidence="1 8 10">Belongs to the thymidine kinase family.</text>
</comment>
<accession>A0ABS7LAW5</accession>
<evidence type="ECO:0000256" key="4">
    <source>
        <dbReference type="ARBA" id="ARBA00022679"/>
    </source>
</evidence>
<dbReference type="SUPFAM" id="SSF52540">
    <property type="entry name" value="P-loop containing nucleoside triphosphate hydrolases"/>
    <property type="match status" value="1"/>
</dbReference>
<evidence type="ECO:0000256" key="1">
    <source>
        <dbReference type="ARBA" id="ARBA00007587"/>
    </source>
</evidence>
<evidence type="ECO:0000313" key="11">
    <source>
        <dbReference type="EMBL" id="MBY3588606.1"/>
    </source>
</evidence>
<dbReference type="PIRSF" id="PIRSF035805">
    <property type="entry name" value="TK_cell"/>
    <property type="match status" value="1"/>
</dbReference>
<evidence type="ECO:0000313" key="12">
    <source>
        <dbReference type="Proteomes" id="UP000720124"/>
    </source>
</evidence>
<feature type="active site" description="Proton acceptor" evidence="8">
    <location>
        <position position="89"/>
    </location>
</feature>
<comment type="subunit">
    <text evidence="8">Homotetramer.</text>
</comment>
<dbReference type="Pfam" id="PF00265">
    <property type="entry name" value="TK"/>
    <property type="match status" value="1"/>
</dbReference>
<dbReference type="HAMAP" id="MF_00124">
    <property type="entry name" value="Thymidine_kinase"/>
    <property type="match status" value="1"/>
</dbReference>
<dbReference type="RefSeq" id="WP_207607338.1">
    <property type="nucleotide sequence ID" value="NZ_CP071618.1"/>
</dbReference>
<dbReference type="SUPFAM" id="SSF57716">
    <property type="entry name" value="Glucocorticoid receptor-like (DNA-binding domain)"/>
    <property type="match status" value="1"/>
</dbReference>
<feature type="binding site" evidence="8">
    <location>
        <begin position="9"/>
        <end position="16"/>
    </location>
    <ligand>
        <name>ATP</name>
        <dbReference type="ChEBI" id="CHEBI:30616"/>
    </ligand>
</feature>